<accession>A0A0L7RHC8</accession>
<dbReference type="SUPFAM" id="SSF53098">
    <property type="entry name" value="Ribonuclease H-like"/>
    <property type="match status" value="1"/>
</dbReference>
<gene>
    <name evidence="2" type="ORF">WH47_08392</name>
</gene>
<feature type="non-terminal residue" evidence="2">
    <location>
        <position position="1"/>
    </location>
</feature>
<reference evidence="2 3" key="1">
    <citation type="submission" date="2015-07" db="EMBL/GenBank/DDBJ databases">
        <title>The genome of Habropoda laboriosa.</title>
        <authorList>
            <person name="Pan H."/>
            <person name="Kapheim K."/>
        </authorList>
    </citation>
    <scope>NUCLEOTIDE SEQUENCE [LARGE SCALE GENOMIC DNA]</scope>
    <source>
        <strain evidence="2">0110345459</strain>
    </source>
</reference>
<evidence type="ECO:0000313" key="2">
    <source>
        <dbReference type="EMBL" id="KOC70131.1"/>
    </source>
</evidence>
<name>A0A0L7RHC8_9HYME</name>
<evidence type="ECO:0000313" key="3">
    <source>
        <dbReference type="Proteomes" id="UP000053825"/>
    </source>
</evidence>
<dbReference type="InterPro" id="IPR012337">
    <property type="entry name" value="RNaseH-like_sf"/>
</dbReference>
<dbReference type="AlphaFoldDB" id="A0A0L7RHC8"/>
<proteinExistence type="predicted"/>
<sequence length="58" mass="6951">RMFLVVVASSVPHERLFSKAGTTITQTRNRLIRKHLEKFQKNHFLINIIKINFRNKIF</sequence>
<organism evidence="2 3">
    <name type="scientific">Habropoda laboriosa</name>
    <dbReference type="NCBI Taxonomy" id="597456"/>
    <lineage>
        <taxon>Eukaryota</taxon>
        <taxon>Metazoa</taxon>
        <taxon>Ecdysozoa</taxon>
        <taxon>Arthropoda</taxon>
        <taxon>Hexapoda</taxon>
        <taxon>Insecta</taxon>
        <taxon>Pterygota</taxon>
        <taxon>Neoptera</taxon>
        <taxon>Endopterygota</taxon>
        <taxon>Hymenoptera</taxon>
        <taxon>Apocrita</taxon>
        <taxon>Aculeata</taxon>
        <taxon>Apoidea</taxon>
        <taxon>Anthophila</taxon>
        <taxon>Apidae</taxon>
        <taxon>Habropoda</taxon>
    </lineage>
</organism>
<dbReference type="Proteomes" id="UP000053825">
    <property type="component" value="Unassembled WGS sequence"/>
</dbReference>
<dbReference type="STRING" id="597456.A0A0L7RHC8"/>
<dbReference type="EMBL" id="KQ414594">
    <property type="protein sequence ID" value="KOC70131.1"/>
    <property type="molecule type" value="Genomic_DNA"/>
</dbReference>
<dbReference type="GO" id="GO:0046983">
    <property type="term" value="F:protein dimerization activity"/>
    <property type="evidence" value="ECO:0007669"/>
    <property type="project" value="InterPro"/>
</dbReference>
<keyword evidence="3" id="KW-1185">Reference proteome</keyword>
<evidence type="ECO:0000259" key="1">
    <source>
        <dbReference type="Pfam" id="PF05699"/>
    </source>
</evidence>
<dbReference type="Pfam" id="PF05699">
    <property type="entry name" value="Dimer_Tnp_hAT"/>
    <property type="match status" value="1"/>
</dbReference>
<feature type="domain" description="HAT C-terminal dimerisation" evidence="1">
    <location>
        <begin position="3"/>
        <end position="38"/>
    </location>
</feature>
<dbReference type="InterPro" id="IPR008906">
    <property type="entry name" value="HATC_C_dom"/>
</dbReference>
<protein>
    <recommendedName>
        <fullName evidence="1">HAT C-terminal dimerisation domain-containing protein</fullName>
    </recommendedName>
</protein>